<keyword evidence="1" id="KW-0732">Signal</keyword>
<comment type="caution">
    <text evidence="3">The sequence shown here is derived from an EMBL/GenBank/DDBJ whole genome shotgun (WGS) entry which is preliminary data.</text>
</comment>
<protein>
    <submittedName>
        <fullName evidence="3">Filamentous hemagglutinin N-terminal domain-containing protein</fullName>
    </submittedName>
</protein>
<reference evidence="3" key="1">
    <citation type="submission" date="2019-07" db="EMBL/GenBank/DDBJ databases">
        <title>Toxilogical consequences of a new and cryptic species of cyanobacteria (Komarekiella delphini-convector) recovered from the epidermis of a bottlenose dolphin and 1500 ft. in the air.</title>
        <authorList>
            <person name="Brown A.O."/>
            <person name="Dvorak P."/>
            <person name="Villanueva C.D."/>
            <person name="Foss A.J."/>
            <person name="Garvey A.D."/>
            <person name="Gibson Q.A."/>
            <person name="Johansen J.R."/>
            <person name="Casamatta D.A."/>
        </authorList>
    </citation>
    <scope>NUCLEOTIDE SEQUENCE</scope>
    <source>
        <strain evidence="3">SJRDD-AB1</strain>
    </source>
</reference>
<accession>A0AA41BA73</accession>
<dbReference type="InterPro" id="IPR011050">
    <property type="entry name" value="Pectin_lyase_fold/virulence"/>
</dbReference>
<dbReference type="NCBIfam" id="TIGR01901">
    <property type="entry name" value="adhes_NPXG"/>
    <property type="match status" value="1"/>
</dbReference>
<dbReference type="Proteomes" id="UP001165986">
    <property type="component" value="Unassembled WGS sequence"/>
</dbReference>
<feature type="signal peptide" evidence="1">
    <location>
        <begin position="1"/>
        <end position="26"/>
    </location>
</feature>
<gene>
    <name evidence="3" type="ORF">FNW02_36215</name>
</gene>
<keyword evidence="4" id="KW-1185">Reference proteome</keyword>
<evidence type="ECO:0000313" key="3">
    <source>
        <dbReference type="EMBL" id="MBD6621026.1"/>
    </source>
</evidence>
<dbReference type="InterPro" id="IPR008638">
    <property type="entry name" value="FhaB/CdiA-like_TPS"/>
</dbReference>
<dbReference type="Pfam" id="PF05860">
    <property type="entry name" value="TPS"/>
    <property type="match status" value="1"/>
</dbReference>
<sequence length="254" mass="26099">MKMFSFTKVIQVSTMTCLLTSGVVKAQIIPDSTLPVNSKITVDSDNSIINGGTRAGSNLLHSFDQFSLPAGSAAYFNNAGDIQNIISRVTGKSVSNIDGLLRANGAANLFLINPNGIIFGSNASLNIGGSFLASTASSLKFADGTELSATAPQITPLLTVSAPIGLNLENHSGEIRVQGSGHSLAISSFFSPISGAGASSNGLRVLPGKTLALIGGDIALEGGSLTAPGGRIELGSGYRWRIPQAAKLNRLVQK</sequence>
<dbReference type="Gene3D" id="2.160.20.10">
    <property type="entry name" value="Single-stranded right-handed beta-helix, Pectin lyase-like"/>
    <property type="match status" value="1"/>
</dbReference>
<evidence type="ECO:0000256" key="1">
    <source>
        <dbReference type="SAM" id="SignalP"/>
    </source>
</evidence>
<dbReference type="EMBL" id="VJXY01000103">
    <property type="protein sequence ID" value="MBD6621026.1"/>
    <property type="molecule type" value="Genomic_DNA"/>
</dbReference>
<feature type="domain" description="Filamentous haemagglutinin FhaB/tRNA nuclease CdiA-like TPS" evidence="2">
    <location>
        <begin position="31"/>
        <end position="142"/>
    </location>
</feature>
<dbReference type="InterPro" id="IPR012334">
    <property type="entry name" value="Pectin_lyas_fold"/>
</dbReference>
<dbReference type="SUPFAM" id="SSF51126">
    <property type="entry name" value="Pectin lyase-like"/>
    <property type="match status" value="1"/>
</dbReference>
<evidence type="ECO:0000313" key="4">
    <source>
        <dbReference type="Proteomes" id="UP001165986"/>
    </source>
</evidence>
<organism evidence="3 4">
    <name type="scientific">Komarekiella delphini-convector SJRDD-AB1</name>
    <dbReference type="NCBI Taxonomy" id="2593771"/>
    <lineage>
        <taxon>Bacteria</taxon>
        <taxon>Bacillati</taxon>
        <taxon>Cyanobacteriota</taxon>
        <taxon>Cyanophyceae</taxon>
        <taxon>Nostocales</taxon>
        <taxon>Nostocaceae</taxon>
        <taxon>Komarekiella</taxon>
        <taxon>Komarekiella delphini-convector</taxon>
    </lineage>
</organism>
<name>A0AA41BA73_9NOST</name>
<evidence type="ECO:0000259" key="2">
    <source>
        <dbReference type="SMART" id="SM00912"/>
    </source>
</evidence>
<proteinExistence type="predicted"/>
<dbReference type="SMART" id="SM00912">
    <property type="entry name" value="Haemagg_act"/>
    <property type="match status" value="1"/>
</dbReference>
<feature type="chain" id="PRO_5041236338" evidence="1">
    <location>
        <begin position="27"/>
        <end position="254"/>
    </location>
</feature>
<dbReference type="AlphaFoldDB" id="A0AA41BA73"/>